<dbReference type="PRINTS" id="PR00037">
    <property type="entry name" value="HTHLACR"/>
</dbReference>
<dbReference type="OrthoDB" id="9797223at2"/>
<evidence type="ECO:0000313" key="5">
    <source>
        <dbReference type="Proteomes" id="UP000276568"/>
    </source>
</evidence>
<dbReference type="PROSITE" id="PS51000">
    <property type="entry name" value="HTH_DEOR_2"/>
    <property type="match status" value="1"/>
</dbReference>
<keyword evidence="5" id="KW-1185">Reference proteome</keyword>
<comment type="caution">
    <text evidence="4">The sequence shown here is derived from an EMBL/GenBank/DDBJ whole genome shotgun (WGS) entry which is preliminary data.</text>
</comment>
<dbReference type="Pfam" id="PF00455">
    <property type="entry name" value="DeoRC"/>
    <property type="match status" value="1"/>
</dbReference>
<evidence type="ECO:0000259" key="3">
    <source>
        <dbReference type="PROSITE" id="PS51000"/>
    </source>
</evidence>
<dbReference type="PANTHER" id="PTHR30363:SF44">
    <property type="entry name" value="AGA OPERON TRANSCRIPTIONAL REPRESSOR-RELATED"/>
    <property type="match status" value="1"/>
</dbReference>
<dbReference type="SMART" id="SM01134">
    <property type="entry name" value="DeoRC"/>
    <property type="match status" value="1"/>
</dbReference>
<feature type="domain" description="HTH deoR-type" evidence="3">
    <location>
        <begin position="3"/>
        <end position="58"/>
    </location>
</feature>
<dbReference type="RefSeq" id="WP_128520311.1">
    <property type="nucleotide sequence ID" value="NZ_JALFCT010000050.1"/>
</dbReference>
<dbReference type="InterPro" id="IPR037171">
    <property type="entry name" value="NagB/RpiA_transferase-like"/>
</dbReference>
<dbReference type="InterPro" id="IPR014036">
    <property type="entry name" value="DeoR-like_C"/>
</dbReference>
<keyword evidence="1" id="KW-0805">Transcription regulation</keyword>
<evidence type="ECO:0000256" key="2">
    <source>
        <dbReference type="ARBA" id="ARBA00023163"/>
    </source>
</evidence>
<dbReference type="Pfam" id="PF08220">
    <property type="entry name" value="HTH_DeoR"/>
    <property type="match status" value="1"/>
</dbReference>
<dbReference type="EMBL" id="RJQC01000002">
    <property type="protein sequence ID" value="RNM30397.1"/>
    <property type="molecule type" value="Genomic_DNA"/>
</dbReference>
<organism evidence="4 5">
    <name type="scientific">Absicoccus porci</name>
    <dbReference type="NCBI Taxonomy" id="2486576"/>
    <lineage>
        <taxon>Bacteria</taxon>
        <taxon>Bacillati</taxon>
        <taxon>Bacillota</taxon>
        <taxon>Erysipelotrichia</taxon>
        <taxon>Erysipelotrichales</taxon>
        <taxon>Erysipelotrichaceae</taxon>
        <taxon>Absicoccus</taxon>
    </lineage>
</organism>
<evidence type="ECO:0000256" key="1">
    <source>
        <dbReference type="ARBA" id="ARBA00023015"/>
    </source>
</evidence>
<dbReference type="Proteomes" id="UP000276568">
    <property type="component" value="Unassembled WGS sequence"/>
</dbReference>
<keyword evidence="2" id="KW-0804">Transcription</keyword>
<evidence type="ECO:0000313" key="4">
    <source>
        <dbReference type="EMBL" id="RNM30397.1"/>
    </source>
</evidence>
<reference evidence="4 5" key="1">
    <citation type="submission" date="2018-11" db="EMBL/GenBank/DDBJ databases">
        <title>Clostridium sp. nov., a member of the family Erysipelotrichaceae isolated from pig faeces.</title>
        <authorList>
            <person name="Chang Y.-H."/>
        </authorList>
    </citation>
    <scope>NUCLEOTIDE SEQUENCE [LARGE SCALE GENOMIC DNA]</scope>
    <source>
        <strain evidence="4 5">YH-panp20</strain>
    </source>
</reference>
<dbReference type="InterPro" id="IPR001034">
    <property type="entry name" value="DeoR_HTH"/>
</dbReference>
<protein>
    <submittedName>
        <fullName evidence="4">DeoR/GlpR transcriptional regulator</fullName>
    </submittedName>
</protein>
<sequence length="255" mass="28520">MLAQQRQEAIVEEVNEKGSVLVKELAIKYNVTQDSIRKDLSVLQKQGLLKKTYGGAVRIRKKIAAQDLVASKRISQNRPAKQAIAQRAYQLIEPNDLIFLDLSTSNLELARLLVDNDKGATIVTNMLDIANLYATTNNRHFILLGGHLNQQGDAFAGALAMAQLSPYQFDKAFIGIEGVDIESGKIFNYSVEDALTKQAVLKQTKSTYMMLETRKFEMTGNYAFAHISDFTGVIMEKSPEEKYIRALDSLEVIDR</sequence>
<dbReference type="SUPFAM" id="SSF46785">
    <property type="entry name" value="Winged helix' DNA-binding domain"/>
    <property type="match status" value="1"/>
</dbReference>
<proteinExistence type="predicted"/>
<name>A0A3N0I0F8_9FIRM</name>
<dbReference type="PANTHER" id="PTHR30363">
    <property type="entry name" value="HTH-TYPE TRANSCRIPTIONAL REGULATOR SRLR-RELATED"/>
    <property type="match status" value="1"/>
</dbReference>
<dbReference type="Gene3D" id="1.10.10.10">
    <property type="entry name" value="Winged helix-like DNA-binding domain superfamily/Winged helix DNA-binding domain"/>
    <property type="match status" value="1"/>
</dbReference>
<dbReference type="InterPro" id="IPR036388">
    <property type="entry name" value="WH-like_DNA-bd_sf"/>
</dbReference>
<dbReference type="GO" id="GO:0003700">
    <property type="term" value="F:DNA-binding transcription factor activity"/>
    <property type="evidence" value="ECO:0007669"/>
    <property type="project" value="InterPro"/>
</dbReference>
<dbReference type="SMART" id="SM00420">
    <property type="entry name" value="HTH_DEOR"/>
    <property type="match status" value="1"/>
</dbReference>
<dbReference type="AlphaFoldDB" id="A0A3N0I0F8"/>
<accession>A0A3N0I0F8</accession>
<dbReference type="InterPro" id="IPR050313">
    <property type="entry name" value="Carb_Metab_HTH_regulators"/>
</dbReference>
<dbReference type="SUPFAM" id="SSF100950">
    <property type="entry name" value="NagB/RpiA/CoA transferase-like"/>
    <property type="match status" value="1"/>
</dbReference>
<dbReference type="InterPro" id="IPR036390">
    <property type="entry name" value="WH_DNA-bd_sf"/>
</dbReference>
<gene>
    <name evidence="4" type="ORF">EDX97_06305</name>
</gene>